<reference evidence="1" key="1">
    <citation type="submission" date="2017-07" db="EMBL/GenBank/DDBJ databases">
        <title>Taro Niue Genome Assembly and Annotation.</title>
        <authorList>
            <person name="Atibalentja N."/>
            <person name="Keating K."/>
            <person name="Fields C.J."/>
        </authorList>
    </citation>
    <scope>NUCLEOTIDE SEQUENCE</scope>
    <source>
        <strain evidence="1">Niue_2</strain>
        <tissue evidence="1">Leaf</tissue>
    </source>
</reference>
<sequence>MADLPRTYNVQFINELYLNNPHLILELKTSFDKCFERVFISLEACIKGFIGECCTILDIDGFYMRHMYKAFKKKWPGPTFMVAAWTTARCYTIKGHRSQLFEIEQLDALAVNYLENMGCVWSRCQFSEKSKCHYITSNLVESWDAFVSDIRGLPIVDMLDGIQQKIMRRRHARRWKEIFAPQCIAHVKEIIKILSKFQVRFSFDYRVEVESPYERSVVQLDERTYSCRKWQVSGLPCQYVATVVDACIGLTIQDYIDKCYRIEAYKEAYKFSIVSLTDKKMWETSETIVVLPLDVVDPGAIQKEED</sequence>
<evidence type="ECO:0000313" key="2">
    <source>
        <dbReference type="Proteomes" id="UP000652761"/>
    </source>
</evidence>
<keyword evidence="2" id="KW-1185">Reference proteome</keyword>
<dbReference type="AlphaFoldDB" id="A0A843VFT4"/>
<name>A0A843VFT4_COLES</name>
<dbReference type="PANTHER" id="PTHR31973:SF187">
    <property type="entry name" value="MUTATOR TRANSPOSASE MUDRA PROTEIN"/>
    <property type="match status" value="1"/>
</dbReference>
<dbReference type="Proteomes" id="UP000652761">
    <property type="component" value="Unassembled WGS sequence"/>
</dbReference>
<dbReference type="PANTHER" id="PTHR31973">
    <property type="entry name" value="POLYPROTEIN, PUTATIVE-RELATED"/>
    <property type="match status" value="1"/>
</dbReference>
<dbReference type="EMBL" id="NMUH01001549">
    <property type="protein sequence ID" value="MQL93337.1"/>
    <property type="molecule type" value="Genomic_DNA"/>
</dbReference>
<accession>A0A843VFT4</accession>
<comment type="caution">
    <text evidence="1">The sequence shown here is derived from an EMBL/GenBank/DDBJ whole genome shotgun (WGS) entry which is preliminary data.</text>
</comment>
<organism evidence="1 2">
    <name type="scientific">Colocasia esculenta</name>
    <name type="common">Wild taro</name>
    <name type="synonym">Arum esculentum</name>
    <dbReference type="NCBI Taxonomy" id="4460"/>
    <lineage>
        <taxon>Eukaryota</taxon>
        <taxon>Viridiplantae</taxon>
        <taxon>Streptophyta</taxon>
        <taxon>Embryophyta</taxon>
        <taxon>Tracheophyta</taxon>
        <taxon>Spermatophyta</taxon>
        <taxon>Magnoliopsida</taxon>
        <taxon>Liliopsida</taxon>
        <taxon>Araceae</taxon>
        <taxon>Aroideae</taxon>
        <taxon>Colocasieae</taxon>
        <taxon>Colocasia</taxon>
    </lineage>
</organism>
<proteinExistence type="predicted"/>
<dbReference type="OrthoDB" id="643689at2759"/>
<protein>
    <recommendedName>
        <fullName evidence="3">Zinc finger PMZ-type domain-containing protein</fullName>
    </recommendedName>
</protein>
<evidence type="ECO:0000313" key="1">
    <source>
        <dbReference type="EMBL" id="MQL93337.1"/>
    </source>
</evidence>
<gene>
    <name evidence="1" type="ORF">Taro_025973</name>
</gene>
<evidence type="ECO:0008006" key="3">
    <source>
        <dbReference type="Google" id="ProtNLM"/>
    </source>
</evidence>